<dbReference type="EMBL" id="ABOX02000014">
    <property type="protein sequence ID" value="EEF60747.1"/>
    <property type="molecule type" value="Genomic_DNA"/>
</dbReference>
<dbReference type="SUPFAM" id="SSF56601">
    <property type="entry name" value="beta-lactamase/transpeptidase-like"/>
    <property type="match status" value="1"/>
</dbReference>
<dbReference type="STRING" id="320771.Cflav_PD3605"/>
<evidence type="ECO:0000259" key="5">
    <source>
        <dbReference type="Pfam" id="PF13354"/>
    </source>
</evidence>
<reference evidence="6 7" key="1">
    <citation type="journal article" date="2011" name="J. Bacteriol.">
        <title>Genome sequence of 'Pedosphaera parvula' Ellin514, an aerobic Verrucomicrobial isolate from pasture soil.</title>
        <authorList>
            <person name="Kant R."/>
            <person name="van Passel M.W."/>
            <person name="Sangwan P."/>
            <person name="Palva A."/>
            <person name="Lucas S."/>
            <person name="Copeland A."/>
            <person name="Lapidus A."/>
            <person name="Glavina Del Rio T."/>
            <person name="Dalin E."/>
            <person name="Tice H."/>
            <person name="Bruce D."/>
            <person name="Goodwin L."/>
            <person name="Pitluck S."/>
            <person name="Chertkov O."/>
            <person name="Larimer F.W."/>
            <person name="Land M.L."/>
            <person name="Hauser L."/>
            <person name="Brettin T.S."/>
            <person name="Detter J.C."/>
            <person name="Han S."/>
            <person name="de Vos W.M."/>
            <person name="Janssen P.H."/>
            <person name="Smidt H."/>
        </authorList>
    </citation>
    <scope>NUCLEOTIDE SEQUENCE [LARGE SCALE GENOMIC DNA]</scope>
    <source>
        <strain evidence="6 7">Ellin514</strain>
    </source>
</reference>
<dbReference type="RefSeq" id="WP_007415206.1">
    <property type="nucleotide sequence ID" value="NZ_ABOX02000014.1"/>
</dbReference>
<dbReference type="InterPro" id="IPR000871">
    <property type="entry name" value="Beta-lactam_class-A"/>
</dbReference>
<dbReference type="Pfam" id="PF13354">
    <property type="entry name" value="Beta-lactamase2"/>
    <property type="match status" value="1"/>
</dbReference>
<dbReference type="PANTHER" id="PTHR35333:SF3">
    <property type="entry name" value="BETA-LACTAMASE-TYPE TRANSPEPTIDASE FOLD CONTAINING PROTEIN"/>
    <property type="match status" value="1"/>
</dbReference>
<dbReference type="InterPro" id="IPR045155">
    <property type="entry name" value="Beta-lactam_cat"/>
</dbReference>
<dbReference type="AlphaFoldDB" id="B9XHB2"/>
<dbReference type="Proteomes" id="UP000003688">
    <property type="component" value="Unassembled WGS sequence"/>
</dbReference>
<feature type="chain" id="PRO_5002894800" description="beta-lactamase" evidence="4">
    <location>
        <begin position="24"/>
        <end position="320"/>
    </location>
</feature>
<evidence type="ECO:0000313" key="7">
    <source>
        <dbReference type="Proteomes" id="UP000003688"/>
    </source>
</evidence>
<organism evidence="6 7">
    <name type="scientific">Pedosphaera parvula (strain Ellin514)</name>
    <dbReference type="NCBI Taxonomy" id="320771"/>
    <lineage>
        <taxon>Bacteria</taxon>
        <taxon>Pseudomonadati</taxon>
        <taxon>Verrucomicrobiota</taxon>
        <taxon>Pedosphaerae</taxon>
        <taxon>Pedosphaerales</taxon>
        <taxon>Pedosphaeraceae</taxon>
        <taxon>Pedosphaera</taxon>
    </lineage>
</organism>
<evidence type="ECO:0000256" key="1">
    <source>
        <dbReference type="ARBA" id="ARBA00001526"/>
    </source>
</evidence>
<comment type="caution">
    <text evidence="6">The sequence shown here is derived from an EMBL/GenBank/DDBJ whole genome shotgun (WGS) entry which is preliminary data.</text>
</comment>
<dbReference type="Gene3D" id="3.40.710.10">
    <property type="entry name" value="DD-peptidase/beta-lactamase superfamily"/>
    <property type="match status" value="1"/>
</dbReference>
<evidence type="ECO:0000256" key="2">
    <source>
        <dbReference type="ARBA" id="ARBA00009009"/>
    </source>
</evidence>
<comment type="catalytic activity">
    <reaction evidence="1">
        <text>a beta-lactam + H2O = a substituted beta-amino acid</text>
        <dbReference type="Rhea" id="RHEA:20401"/>
        <dbReference type="ChEBI" id="CHEBI:15377"/>
        <dbReference type="ChEBI" id="CHEBI:35627"/>
        <dbReference type="ChEBI" id="CHEBI:140347"/>
        <dbReference type="EC" id="3.5.2.6"/>
    </reaction>
</comment>
<accession>B9XHB2</accession>
<proteinExistence type="inferred from homology"/>
<evidence type="ECO:0000256" key="4">
    <source>
        <dbReference type="SAM" id="SignalP"/>
    </source>
</evidence>
<name>B9XHB2_PEDPL</name>
<feature type="domain" description="Beta-lactamase class A catalytic" evidence="5">
    <location>
        <begin position="73"/>
        <end position="295"/>
    </location>
</feature>
<evidence type="ECO:0000313" key="6">
    <source>
        <dbReference type="EMBL" id="EEF60747.1"/>
    </source>
</evidence>
<comment type="similarity">
    <text evidence="2">Belongs to the class-A beta-lactamase family.</text>
</comment>
<dbReference type="GO" id="GO:0008800">
    <property type="term" value="F:beta-lactamase activity"/>
    <property type="evidence" value="ECO:0007669"/>
    <property type="project" value="UniProtKB-EC"/>
</dbReference>
<dbReference type="OrthoDB" id="2323322at2"/>
<dbReference type="GO" id="GO:0030655">
    <property type="term" value="P:beta-lactam antibiotic catabolic process"/>
    <property type="evidence" value="ECO:0007669"/>
    <property type="project" value="InterPro"/>
</dbReference>
<dbReference type="InterPro" id="IPR012338">
    <property type="entry name" value="Beta-lactam/transpept-like"/>
</dbReference>
<gene>
    <name evidence="6" type="ORF">Cflav_PD3605</name>
</gene>
<feature type="signal peptide" evidence="4">
    <location>
        <begin position="1"/>
        <end position="23"/>
    </location>
</feature>
<dbReference type="EC" id="3.5.2.6" evidence="3"/>
<keyword evidence="4" id="KW-0732">Signal</keyword>
<sequence precursor="true">MLSTFRAAILGLGFALLMSSSHAQNQGEASSGNSNSQAALQRVVEQAVQKTLQEFSAKKLGSNQLAVTLVNLKDPAHPVEANYRGEEQIYPASVIKLFYLVTAHRQMEDGKLKDTAELRRAMRDMIVDSYNEATGYIVDLVTGTTSGPELSETEIKEWHYQRDAVNRYFSSLGYTNINVNKKPWCEGPYGRETQALKLFKPTRNQLTTDATARLLTEVVTGKAVSESRCEQMKELLKRDYEKPGEADDQAHAFTAKALPKGAKLWSKAGWTSETRHDAAYVELPNGMRFVLVTFTLNHASEQQIIPFLAKEVMACLGEIR</sequence>
<dbReference type="PANTHER" id="PTHR35333">
    <property type="entry name" value="BETA-LACTAMASE"/>
    <property type="match status" value="1"/>
</dbReference>
<dbReference type="GO" id="GO:0046677">
    <property type="term" value="P:response to antibiotic"/>
    <property type="evidence" value="ECO:0007669"/>
    <property type="project" value="InterPro"/>
</dbReference>
<keyword evidence="7" id="KW-1185">Reference proteome</keyword>
<evidence type="ECO:0000256" key="3">
    <source>
        <dbReference type="ARBA" id="ARBA00012865"/>
    </source>
</evidence>
<protein>
    <recommendedName>
        <fullName evidence="3">beta-lactamase</fullName>
        <ecNumber evidence="3">3.5.2.6</ecNumber>
    </recommendedName>
</protein>